<keyword evidence="9 19" id="KW-0378">Hydrolase</keyword>
<keyword evidence="12 19" id="KW-0239">DNA-directed DNA polymerase</keyword>
<dbReference type="PANTHER" id="PTHR30231:SF41">
    <property type="entry name" value="DNA POLYMERASE III SUBUNIT EPSILON"/>
    <property type="match status" value="1"/>
</dbReference>
<dbReference type="NCBIfam" id="TIGR01406">
    <property type="entry name" value="dnaQ_proteo"/>
    <property type="match status" value="1"/>
</dbReference>
<dbReference type="CDD" id="cd06131">
    <property type="entry name" value="DNA_pol_III_epsilon_Ecoli_like"/>
    <property type="match status" value="1"/>
</dbReference>
<dbReference type="EMBL" id="AP019379">
    <property type="protein sequence ID" value="BBI01209.1"/>
    <property type="molecule type" value="Genomic_DNA"/>
</dbReference>
<evidence type="ECO:0000256" key="6">
    <source>
        <dbReference type="ARBA" id="ARBA00022705"/>
    </source>
</evidence>
<protein>
    <recommendedName>
        <fullName evidence="3 19">DNA polymerase III subunit epsilon</fullName>
        <ecNumber evidence="2 19">2.7.7.7</ecNumber>
    </recommendedName>
</protein>
<dbReference type="SUPFAM" id="SSF53098">
    <property type="entry name" value="Ribonuclease H-like"/>
    <property type="match status" value="1"/>
</dbReference>
<comment type="cofactor">
    <cofactor evidence="1 19">
        <name>Mn(2+)</name>
        <dbReference type="ChEBI" id="CHEBI:29035"/>
    </cofactor>
</comment>
<dbReference type="Proteomes" id="UP000317544">
    <property type="component" value="Chromosome"/>
</dbReference>
<dbReference type="InterPro" id="IPR006054">
    <property type="entry name" value="DnaQ"/>
</dbReference>
<dbReference type="FunFam" id="3.30.420.10:FF:000012">
    <property type="entry name" value="DNA polymerase III subunit epsilon"/>
    <property type="match status" value="1"/>
</dbReference>
<feature type="binding site" evidence="17">
    <location>
        <position position="12"/>
    </location>
    <ligand>
        <name>substrate</name>
    </ligand>
</feature>
<dbReference type="AlphaFoldDB" id="A0A455TA54"/>
<evidence type="ECO:0000256" key="4">
    <source>
        <dbReference type="ARBA" id="ARBA00022679"/>
    </source>
</evidence>
<evidence type="ECO:0000256" key="18">
    <source>
        <dbReference type="PIRSR" id="PIRSR606309-3"/>
    </source>
</evidence>
<dbReference type="RefSeq" id="WP_158344799.1">
    <property type="nucleotide sequence ID" value="NZ_AP019379.1"/>
</dbReference>
<evidence type="ECO:0000313" key="22">
    <source>
        <dbReference type="Proteomes" id="UP000317544"/>
    </source>
</evidence>
<evidence type="ECO:0000256" key="3">
    <source>
        <dbReference type="ARBA" id="ARBA00020352"/>
    </source>
</evidence>
<dbReference type="GO" id="GO:0003887">
    <property type="term" value="F:DNA-directed DNA polymerase activity"/>
    <property type="evidence" value="ECO:0007669"/>
    <property type="project" value="UniProtKB-KW"/>
</dbReference>
<keyword evidence="7 19" id="KW-0540">Nuclease</keyword>
<comment type="catalytic activity">
    <reaction evidence="14 19">
        <text>DNA(n) + a 2'-deoxyribonucleoside 5'-triphosphate = DNA(n+1) + diphosphate</text>
        <dbReference type="Rhea" id="RHEA:22508"/>
        <dbReference type="Rhea" id="RHEA-COMP:17339"/>
        <dbReference type="Rhea" id="RHEA-COMP:17340"/>
        <dbReference type="ChEBI" id="CHEBI:33019"/>
        <dbReference type="ChEBI" id="CHEBI:61560"/>
        <dbReference type="ChEBI" id="CHEBI:173112"/>
        <dbReference type="EC" id="2.7.7.7"/>
    </reaction>
</comment>
<feature type="binding site" evidence="17">
    <location>
        <position position="167"/>
    </location>
    <ligand>
        <name>substrate</name>
    </ligand>
</feature>
<dbReference type="InterPro" id="IPR036397">
    <property type="entry name" value="RNaseH_sf"/>
</dbReference>
<evidence type="ECO:0000256" key="7">
    <source>
        <dbReference type="ARBA" id="ARBA00022722"/>
    </source>
</evidence>
<dbReference type="PANTHER" id="PTHR30231">
    <property type="entry name" value="DNA POLYMERASE III SUBUNIT EPSILON"/>
    <property type="match status" value="1"/>
</dbReference>
<dbReference type="InterPro" id="IPR013520">
    <property type="entry name" value="Ribonucl_H"/>
</dbReference>
<feature type="domain" description="Exonuclease" evidence="20">
    <location>
        <begin position="7"/>
        <end position="184"/>
    </location>
</feature>
<evidence type="ECO:0000256" key="2">
    <source>
        <dbReference type="ARBA" id="ARBA00012417"/>
    </source>
</evidence>
<dbReference type="NCBIfam" id="NF004316">
    <property type="entry name" value="PRK05711.1"/>
    <property type="match status" value="1"/>
</dbReference>
<comment type="cofactor">
    <cofactor evidence="18">
        <name>Mg(2+)</name>
        <dbReference type="ChEBI" id="CHEBI:18420"/>
    </cofactor>
    <cofactor evidence="18">
        <name>Mn(2+)</name>
        <dbReference type="ChEBI" id="CHEBI:29035"/>
    </cofactor>
    <text evidence="18">Binds 2 divalent metal cations. Magnesium or manganese.</text>
</comment>
<keyword evidence="13 18" id="KW-0464">Manganese</keyword>
<evidence type="ECO:0000256" key="5">
    <source>
        <dbReference type="ARBA" id="ARBA00022695"/>
    </source>
</evidence>
<dbReference type="InterPro" id="IPR006309">
    <property type="entry name" value="DnaQ_proteo"/>
</dbReference>
<keyword evidence="4 19" id="KW-0808">Transferase</keyword>
<dbReference type="Gene3D" id="3.30.420.10">
    <property type="entry name" value="Ribonuclease H-like superfamily/Ribonuclease H"/>
    <property type="match status" value="1"/>
</dbReference>
<evidence type="ECO:0000256" key="14">
    <source>
        <dbReference type="ARBA" id="ARBA00049244"/>
    </source>
</evidence>
<proteinExistence type="predicted"/>
<feature type="binding site" evidence="18">
    <location>
        <position position="14"/>
    </location>
    <ligand>
        <name>a divalent metal cation</name>
        <dbReference type="ChEBI" id="CHEBI:60240"/>
        <label>1</label>
        <note>catalytic</note>
    </ligand>
</feature>
<evidence type="ECO:0000256" key="10">
    <source>
        <dbReference type="ARBA" id="ARBA00022839"/>
    </source>
</evidence>
<feature type="active site" description="Proton acceptor" evidence="16">
    <location>
        <position position="162"/>
    </location>
</feature>
<accession>A0A455TA54</accession>
<dbReference type="EC" id="2.7.7.7" evidence="2 19"/>
<dbReference type="Pfam" id="PF00929">
    <property type="entry name" value="RNase_T"/>
    <property type="match status" value="1"/>
</dbReference>
<keyword evidence="6 19" id="KW-0235">DNA replication</keyword>
<reference evidence="21 22" key="1">
    <citation type="journal article" date="2019" name="Proc. Natl. Acad. Sci. U.S.A.">
        <title>Exaggeration and cooption of innate immunity for social defense.</title>
        <authorList>
            <person name="Kutsukake M."/>
            <person name="Moriyama M."/>
            <person name="Shigenobu S."/>
            <person name="Meng X.-Y."/>
            <person name="Nikoh N."/>
            <person name="Noda C."/>
            <person name="Kobayashi S."/>
            <person name="Fukatsu T."/>
        </authorList>
    </citation>
    <scope>NUCLEOTIDE SEQUENCE [LARGE SCALE GENOMIC DNA]</scope>
    <source>
        <strain evidence="21 22">Nmo</strain>
    </source>
</reference>
<comment type="subunit">
    <text evidence="15">The DNA polymerase holoenzyme is a complex that contains 10 different types of subunits. These subunits are organized into 3 functionally essential subassemblies: the pol III core, the beta sliding clamp processivity factor and the clamp-loading complex. The pol III core (subunits alpha,epsilon and theta) contains the polymerase and the 3'-5' exonuclease proofreading activities. The polymerase is tethered to the template via the sliding clamp processivity factor. The clamp-loading complex assembles the beta processivity factor onto the primer template and plays a central role in the organization and communication at the replication fork. This complex contains delta, delta', psi and chi, and copies of either or both of two different DnaX proteins, gamma and tau. The composition of the holoenzyme is, therefore: (alpha,epsilon,theta)[2]-(gamma/tau)[3]-delta,delta', psi,chi-beta[4].</text>
</comment>
<dbReference type="OrthoDB" id="9804290at2"/>
<sequence length="242" mass="28460">MQNYFKRQIVLDTETTGLNITNNINTTHRIIEIGAVEIINREITKNFFHVYINPGRPIDKGAFKIHNISDNFLLNKPKFLEIVHSFINYVNKSELIIHNASFDIRFINNELNIVKFPVLAIEKYCHIIDTLSIARKLYPGKKNTLDKLCKRLDIKNCERKLHNAILDAKLLAKVYLRMTRTQDKLVFSNKVDYLSKKINFVNNIKKLNKTLLLANTKELSAHEQYLDLMYRNNKKCIWKKLK</sequence>
<dbReference type="NCBIfam" id="TIGR00573">
    <property type="entry name" value="dnaq"/>
    <property type="match status" value="1"/>
</dbReference>
<dbReference type="GO" id="GO:0008408">
    <property type="term" value="F:3'-5' exonuclease activity"/>
    <property type="evidence" value="ECO:0007669"/>
    <property type="project" value="TreeGrafter"/>
</dbReference>
<feature type="binding site" evidence="17">
    <location>
        <position position="66"/>
    </location>
    <ligand>
        <name>substrate</name>
    </ligand>
</feature>
<evidence type="ECO:0000256" key="15">
    <source>
        <dbReference type="ARBA" id="ARBA00065841"/>
    </source>
</evidence>
<evidence type="ECO:0000256" key="12">
    <source>
        <dbReference type="ARBA" id="ARBA00022932"/>
    </source>
</evidence>
<dbReference type="GO" id="GO:0003677">
    <property type="term" value="F:DNA binding"/>
    <property type="evidence" value="ECO:0007669"/>
    <property type="project" value="InterPro"/>
</dbReference>
<keyword evidence="5 19" id="KW-0548">Nucleotidyltransferase</keyword>
<feature type="binding site" evidence="18">
    <location>
        <position position="12"/>
    </location>
    <ligand>
        <name>a divalent metal cation</name>
        <dbReference type="ChEBI" id="CHEBI:60240"/>
        <label>1</label>
        <note>catalytic</note>
    </ligand>
</feature>
<keyword evidence="10 19" id="KW-0269">Exonuclease</keyword>
<evidence type="ECO:0000313" key="21">
    <source>
        <dbReference type="EMBL" id="BBI01209.1"/>
    </source>
</evidence>
<dbReference type="GO" id="GO:0045004">
    <property type="term" value="P:DNA replication proofreading"/>
    <property type="evidence" value="ECO:0007669"/>
    <property type="project" value="TreeGrafter"/>
</dbReference>
<comment type="function">
    <text evidence="19">DNA polymerase III is a complex, multichain enzyme responsible for most of the replicative synthesis in bacteria. The epsilon subunit contain the editing function and is a proofreading 3'-5' exonuclease.</text>
</comment>
<dbReference type="GO" id="GO:0005829">
    <property type="term" value="C:cytosol"/>
    <property type="evidence" value="ECO:0007669"/>
    <property type="project" value="TreeGrafter"/>
</dbReference>
<keyword evidence="11 18" id="KW-0460">Magnesium</keyword>
<dbReference type="SMART" id="SM00479">
    <property type="entry name" value="EXOIII"/>
    <property type="match status" value="1"/>
</dbReference>
<evidence type="ECO:0000256" key="9">
    <source>
        <dbReference type="ARBA" id="ARBA00022801"/>
    </source>
</evidence>
<evidence type="ECO:0000256" key="11">
    <source>
        <dbReference type="ARBA" id="ARBA00022842"/>
    </source>
</evidence>
<keyword evidence="22" id="KW-1185">Reference proteome</keyword>
<name>A0A455TA54_9GAMM</name>
<evidence type="ECO:0000256" key="19">
    <source>
        <dbReference type="RuleBase" id="RU364087"/>
    </source>
</evidence>
<evidence type="ECO:0000256" key="1">
    <source>
        <dbReference type="ARBA" id="ARBA00001936"/>
    </source>
</evidence>
<evidence type="ECO:0000256" key="8">
    <source>
        <dbReference type="ARBA" id="ARBA00022723"/>
    </source>
</evidence>
<feature type="binding site" evidence="17">
    <location>
        <position position="14"/>
    </location>
    <ligand>
        <name>substrate</name>
    </ligand>
</feature>
<evidence type="ECO:0000256" key="17">
    <source>
        <dbReference type="PIRSR" id="PIRSR606309-2"/>
    </source>
</evidence>
<gene>
    <name evidence="19 21" type="primary">dnaQ</name>
    <name evidence="21" type="ORF">BUCNMO_194</name>
</gene>
<dbReference type="GO" id="GO:0046872">
    <property type="term" value="F:metal ion binding"/>
    <property type="evidence" value="ECO:0007669"/>
    <property type="project" value="UniProtKB-KW"/>
</dbReference>
<evidence type="ECO:0000256" key="13">
    <source>
        <dbReference type="ARBA" id="ARBA00023211"/>
    </source>
</evidence>
<keyword evidence="8 18" id="KW-0479">Metal-binding</keyword>
<feature type="binding site" evidence="18">
    <location>
        <position position="167"/>
    </location>
    <ligand>
        <name>a divalent metal cation</name>
        <dbReference type="ChEBI" id="CHEBI:60240"/>
        <label>1</label>
        <note>catalytic</note>
    </ligand>
</feature>
<dbReference type="InterPro" id="IPR012337">
    <property type="entry name" value="RNaseH-like_sf"/>
</dbReference>
<evidence type="ECO:0000256" key="16">
    <source>
        <dbReference type="PIRSR" id="PIRSR606309-1"/>
    </source>
</evidence>
<organism evidence="21 22">
    <name type="scientific">Buchnera aphidicola</name>
    <name type="common">Nipponaphis monzeni</name>
    <dbReference type="NCBI Taxonomy" id="2495405"/>
    <lineage>
        <taxon>Bacteria</taxon>
        <taxon>Pseudomonadati</taxon>
        <taxon>Pseudomonadota</taxon>
        <taxon>Gammaproteobacteria</taxon>
        <taxon>Enterobacterales</taxon>
        <taxon>Erwiniaceae</taxon>
        <taxon>Buchnera</taxon>
    </lineage>
</organism>
<evidence type="ECO:0000259" key="20">
    <source>
        <dbReference type="SMART" id="SM00479"/>
    </source>
</evidence>